<gene>
    <name evidence="5" type="ORF">DSM104440_01435</name>
</gene>
<sequence length="583" mass="63322">MILVGDSTLAPRTGYGNTLCSYFRPEVECVNLARGGRSSMSFRAEGLWKGVQELLADGSRTTYVLVQFGHNDQPGKPGRSTDLSTEFPVNMRRYVDEVRERGAIPVLLTPLTRRSFRDGALVNDLAPWADATREVGKATGVAVLEINAESAAAVSRMGSTEADTLAMPPPDFDRTHLGSKGGAYFARLVARHLGRAVPDLAPLLTVRPQLNEAQAARYAYRAVLAGDPRDGWDPLTDPFATRTVPLVDATVDRAAKADGQRTFATVQSAIDAASTRTGRMRILVKPGVYEELIYVPDTGASITLVGGGSNAGETRIRANLFSRMTGERYAAAYGAAFANSPPAIAAMHASVKERAEIGTAGSSVAWIRGAGFQARNLTFENAYNRGVGDERGQNQAVAMQVDGADKVQFDDVRFLGFQDTLYLKSSGGKIPRIFIHRSQVHGDMDFIFGDATAYFLDSEIRTIGAFRKESFALAPSTHHATRFGFVFHRCAFTADDSANARAGVFKLARQWPQGQKPEAVGKAIILESRIGAHIDKLQPWASWNAPGSPRYRVVQYDSDDYLGYAAGPMPAEPYLAEFRNTHD</sequence>
<evidence type="ECO:0000256" key="3">
    <source>
        <dbReference type="ARBA" id="ARBA00023085"/>
    </source>
</evidence>
<feature type="domain" description="Pectinesterase catalytic" evidence="4">
    <location>
        <begin position="357"/>
        <end position="545"/>
    </location>
</feature>
<reference evidence="5 6" key="1">
    <citation type="submission" date="2020-04" db="EMBL/GenBank/DDBJ databases">
        <title>Usitatibacter rugosus gen. nov., sp. nov. and Usitatibacter palustris sp. nov., novel members of Usitatibacteraceae fam. nov. within the order Nitrosomonadales isolated from soil.</title>
        <authorList>
            <person name="Huber K.J."/>
            <person name="Neumann-Schaal M."/>
            <person name="Geppert A."/>
            <person name="Luckner M."/>
            <person name="Wanner G."/>
            <person name="Overmann J."/>
        </authorList>
    </citation>
    <scope>NUCLEOTIDE SEQUENCE [LARGE SCALE GENOMIC DNA]</scope>
    <source>
        <strain evidence="5 6">Swamp67</strain>
    </source>
</reference>
<dbReference type="Proteomes" id="UP000503096">
    <property type="component" value="Chromosome"/>
</dbReference>
<accession>A0A6M4H6Q1</accession>
<dbReference type="InterPro" id="IPR036514">
    <property type="entry name" value="SGNH_hydro_sf"/>
</dbReference>
<dbReference type="InterPro" id="IPR000070">
    <property type="entry name" value="Pectinesterase_cat"/>
</dbReference>
<evidence type="ECO:0000259" key="4">
    <source>
        <dbReference type="Pfam" id="PF01095"/>
    </source>
</evidence>
<dbReference type="KEGG" id="upl:DSM104440_01435"/>
<dbReference type="FunCoup" id="A0A6M4H6Q1">
    <property type="interactions" value="84"/>
</dbReference>
<dbReference type="InterPro" id="IPR037459">
    <property type="entry name" value="RhgT-like"/>
</dbReference>
<dbReference type="CDD" id="cd01821">
    <property type="entry name" value="Rhamnogalacturan_acetylesterase_like"/>
    <property type="match status" value="1"/>
</dbReference>
<keyword evidence="6" id="KW-1185">Reference proteome</keyword>
<dbReference type="GO" id="GO:0030599">
    <property type="term" value="F:pectinesterase activity"/>
    <property type="evidence" value="ECO:0007669"/>
    <property type="project" value="InterPro"/>
</dbReference>
<organism evidence="5 6">
    <name type="scientific">Usitatibacter palustris</name>
    <dbReference type="NCBI Taxonomy" id="2732487"/>
    <lineage>
        <taxon>Bacteria</taxon>
        <taxon>Pseudomonadati</taxon>
        <taxon>Pseudomonadota</taxon>
        <taxon>Betaproteobacteria</taxon>
        <taxon>Nitrosomonadales</taxon>
        <taxon>Usitatibacteraceae</taxon>
        <taxon>Usitatibacter</taxon>
    </lineage>
</organism>
<dbReference type="Gene3D" id="3.40.50.1110">
    <property type="entry name" value="SGNH hydrolase"/>
    <property type="match status" value="1"/>
</dbReference>
<dbReference type="EMBL" id="CP053073">
    <property type="protein sequence ID" value="QJR14628.1"/>
    <property type="molecule type" value="Genomic_DNA"/>
</dbReference>
<keyword evidence="2" id="KW-0378">Hydrolase</keyword>
<dbReference type="GO" id="GO:0042545">
    <property type="term" value="P:cell wall modification"/>
    <property type="evidence" value="ECO:0007669"/>
    <property type="project" value="InterPro"/>
</dbReference>
<dbReference type="Gene3D" id="2.160.20.10">
    <property type="entry name" value="Single-stranded right-handed beta-helix, Pectin lyase-like"/>
    <property type="match status" value="1"/>
</dbReference>
<evidence type="ECO:0000313" key="5">
    <source>
        <dbReference type="EMBL" id="QJR14628.1"/>
    </source>
</evidence>
<dbReference type="InterPro" id="IPR011050">
    <property type="entry name" value="Pectin_lyase_fold/virulence"/>
</dbReference>
<dbReference type="Pfam" id="PF01095">
    <property type="entry name" value="Pectinesterase"/>
    <property type="match status" value="2"/>
</dbReference>
<dbReference type="InterPro" id="IPR012334">
    <property type="entry name" value="Pectin_lyas_fold"/>
</dbReference>
<feature type="domain" description="Pectinesterase catalytic" evidence="4">
    <location>
        <begin position="257"/>
        <end position="332"/>
    </location>
</feature>
<dbReference type="PANTHER" id="PTHR43695:SF1">
    <property type="entry name" value="RHAMNOGALACTURONAN ACETYLESTERASE"/>
    <property type="match status" value="1"/>
</dbReference>
<evidence type="ECO:0000256" key="1">
    <source>
        <dbReference type="ARBA" id="ARBA00008668"/>
    </source>
</evidence>
<dbReference type="InParanoid" id="A0A6M4H6Q1"/>
<dbReference type="AlphaFoldDB" id="A0A6M4H6Q1"/>
<proteinExistence type="inferred from homology"/>
<evidence type="ECO:0000313" key="6">
    <source>
        <dbReference type="Proteomes" id="UP000503096"/>
    </source>
</evidence>
<comment type="similarity">
    <text evidence="1">Belongs to the 'GDSL' lipolytic enzyme family.</text>
</comment>
<name>A0A6M4H6Q1_9PROT</name>
<protein>
    <recommendedName>
        <fullName evidence="4">Pectinesterase catalytic domain-containing protein</fullName>
    </recommendedName>
</protein>
<dbReference type="SUPFAM" id="SSF52266">
    <property type="entry name" value="SGNH hydrolase"/>
    <property type="match status" value="1"/>
</dbReference>
<dbReference type="PANTHER" id="PTHR43695">
    <property type="entry name" value="PUTATIVE (AFU_ORTHOLOGUE AFUA_2G17250)-RELATED"/>
    <property type="match status" value="1"/>
</dbReference>
<evidence type="ECO:0000256" key="2">
    <source>
        <dbReference type="ARBA" id="ARBA00022801"/>
    </source>
</evidence>
<dbReference type="SUPFAM" id="SSF51126">
    <property type="entry name" value="Pectin lyase-like"/>
    <property type="match status" value="1"/>
</dbReference>
<keyword evidence="3" id="KW-0063">Aspartyl esterase</keyword>